<dbReference type="Gene3D" id="3.40.50.2020">
    <property type="match status" value="1"/>
</dbReference>
<accession>A0A3B0XC22</accession>
<keyword evidence="3" id="KW-0808">Transferase</keyword>
<comment type="similarity">
    <text evidence="1">Belongs to the ComF/GntX family.</text>
</comment>
<dbReference type="InterPro" id="IPR029057">
    <property type="entry name" value="PRTase-like"/>
</dbReference>
<evidence type="ECO:0000259" key="2">
    <source>
        <dbReference type="Pfam" id="PF18912"/>
    </source>
</evidence>
<dbReference type="GO" id="GO:0016757">
    <property type="term" value="F:glycosyltransferase activity"/>
    <property type="evidence" value="ECO:0007669"/>
    <property type="project" value="UniProtKB-KW"/>
</dbReference>
<protein>
    <submittedName>
        <fullName evidence="3">Competence protein F homolog, phosphoribosyltransferase domain protein YhgH required for utilization of DNA as sole source of carbon and energy</fullName>
    </submittedName>
</protein>
<dbReference type="InterPro" id="IPR000836">
    <property type="entry name" value="PRTase_dom"/>
</dbReference>
<reference evidence="3" key="1">
    <citation type="submission" date="2018-06" db="EMBL/GenBank/DDBJ databases">
        <authorList>
            <person name="Zhirakovskaya E."/>
        </authorList>
    </citation>
    <scope>NUCLEOTIDE SEQUENCE</scope>
</reference>
<dbReference type="PANTHER" id="PTHR47505:SF1">
    <property type="entry name" value="DNA UTILIZATION PROTEIN YHGH"/>
    <property type="match status" value="1"/>
</dbReference>
<dbReference type="SUPFAM" id="SSF53271">
    <property type="entry name" value="PRTase-like"/>
    <property type="match status" value="1"/>
</dbReference>
<organism evidence="3">
    <name type="scientific">hydrothermal vent metagenome</name>
    <dbReference type="NCBI Taxonomy" id="652676"/>
    <lineage>
        <taxon>unclassified sequences</taxon>
        <taxon>metagenomes</taxon>
        <taxon>ecological metagenomes</taxon>
    </lineage>
</organism>
<dbReference type="Pfam" id="PF18912">
    <property type="entry name" value="DZR_2"/>
    <property type="match status" value="1"/>
</dbReference>
<gene>
    <name evidence="3" type="ORF">MNBD_GAMMA11-493</name>
</gene>
<dbReference type="AlphaFoldDB" id="A0A3B0XC22"/>
<dbReference type="InterPro" id="IPR044005">
    <property type="entry name" value="DZR_2"/>
</dbReference>
<sequence length="235" mass="26428">MNILADFLFPARCLLCGATRDLLPDSTLCVACSGDLLRNIHACSVCASPLAVGHSEPGAEVCGQCMQKAPVYDRIWSPFCYAQPLEWMIQQLKFSARLSFASLLSDLIIQQWPVSFEQQPRPEAIIPMPLHPRRLKQRGFNQALLLVKPLAKRLNLPVDTESCRRIRNTAHQTGKNARQRVLNIKDAFRFENQNNYQHVVIFDDVVTTGSSVSELSKIIKQAGVKRVDVWCLARA</sequence>
<evidence type="ECO:0000256" key="1">
    <source>
        <dbReference type="ARBA" id="ARBA00008007"/>
    </source>
</evidence>
<keyword evidence="3" id="KW-0328">Glycosyltransferase</keyword>
<name>A0A3B0XC22_9ZZZZ</name>
<dbReference type="CDD" id="cd06223">
    <property type="entry name" value="PRTases_typeI"/>
    <property type="match status" value="1"/>
</dbReference>
<dbReference type="InterPro" id="IPR051910">
    <property type="entry name" value="ComF/GntX_DNA_util-trans"/>
</dbReference>
<evidence type="ECO:0000313" key="3">
    <source>
        <dbReference type="EMBL" id="VAW60547.1"/>
    </source>
</evidence>
<feature type="domain" description="Double zinc ribbon" evidence="2">
    <location>
        <begin position="5"/>
        <end position="66"/>
    </location>
</feature>
<proteinExistence type="inferred from homology"/>
<dbReference type="PANTHER" id="PTHR47505">
    <property type="entry name" value="DNA UTILIZATION PROTEIN YHGH"/>
    <property type="match status" value="1"/>
</dbReference>
<dbReference type="EMBL" id="UOFG01000126">
    <property type="protein sequence ID" value="VAW60547.1"/>
    <property type="molecule type" value="Genomic_DNA"/>
</dbReference>